<dbReference type="InterPro" id="IPR000182">
    <property type="entry name" value="GNAT_dom"/>
</dbReference>
<keyword evidence="3" id="KW-1185">Reference proteome</keyword>
<dbReference type="Gene3D" id="3.40.630.30">
    <property type="match status" value="1"/>
</dbReference>
<dbReference type="RefSeq" id="WP_092888464.1">
    <property type="nucleotide sequence ID" value="NZ_FOOI01000018.1"/>
</dbReference>
<feature type="domain" description="N-acetyltransferase" evidence="1">
    <location>
        <begin position="71"/>
        <end position="261"/>
    </location>
</feature>
<comment type="caution">
    <text evidence="2">The sequence shown here is derived from an EMBL/GenBank/DDBJ whole genome shotgun (WGS) entry which is preliminary data.</text>
</comment>
<reference evidence="2 3" key="1">
    <citation type="submission" date="2020-07" db="EMBL/GenBank/DDBJ databases">
        <title>Sequencing the genomes of 1000 actinobacteria strains.</title>
        <authorList>
            <person name="Klenk H.-P."/>
        </authorList>
    </citation>
    <scope>NUCLEOTIDE SEQUENCE [LARGE SCALE GENOMIC DNA]</scope>
    <source>
        <strain evidence="2 3">DSM 45117</strain>
    </source>
</reference>
<gene>
    <name evidence="2" type="ORF">FHR37_004106</name>
</gene>
<organism evidence="2 3">
    <name type="scientific">Actinopolymorpha cephalotaxi</name>
    <dbReference type="NCBI Taxonomy" id="504797"/>
    <lineage>
        <taxon>Bacteria</taxon>
        <taxon>Bacillati</taxon>
        <taxon>Actinomycetota</taxon>
        <taxon>Actinomycetes</taxon>
        <taxon>Propionibacteriales</taxon>
        <taxon>Actinopolymorphaceae</taxon>
        <taxon>Actinopolymorpha</taxon>
    </lineage>
</organism>
<dbReference type="EMBL" id="JACBZA010000001">
    <property type="protein sequence ID" value="NYH85255.1"/>
    <property type="molecule type" value="Genomic_DNA"/>
</dbReference>
<dbReference type="Pfam" id="PF00583">
    <property type="entry name" value="Acetyltransf_1"/>
    <property type="match status" value="1"/>
</dbReference>
<dbReference type="Proteomes" id="UP000533017">
    <property type="component" value="Unassembled WGS sequence"/>
</dbReference>
<sequence length="261" mass="28616">MSMTVGNSLRCEGCSVLVEGPDLNAFSDAYLAHVRSRHPDWPFPDLAVRNVAEATQRLTGSTERLDTIGAVTVHPVSAARIPDWLSFFDHDVFAGNPVDAVCYCTGPHVLGRSQTGGELRSWRKNRELMVDLLTSGRAFGYLAYVDGRPAGWVNASKRAECSMYRIGDGAGPADGDVISVSCFGIAPPYRGHGLVSTLLRRVIADAPGRGIAWVEAYPFNDQTDVDQDNWRGPRSLYDAFGFELVEERETYTVLRHGPPEL</sequence>
<name>A0ABX2S6J3_9ACTN</name>
<protein>
    <submittedName>
        <fullName evidence="2">Ribosomal protein S18 acetylase RimI-like enzyme</fullName>
    </submittedName>
</protein>
<accession>A0ABX2S6J3</accession>
<dbReference type="PROSITE" id="PS51186">
    <property type="entry name" value="GNAT"/>
    <property type="match status" value="1"/>
</dbReference>
<dbReference type="SUPFAM" id="SSF55729">
    <property type="entry name" value="Acyl-CoA N-acyltransferases (Nat)"/>
    <property type="match status" value="1"/>
</dbReference>
<evidence type="ECO:0000313" key="2">
    <source>
        <dbReference type="EMBL" id="NYH85255.1"/>
    </source>
</evidence>
<dbReference type="CDD" id="cd04301">
    <property type="entry name" value="NAT_SF"/>
    <property type="match status" value="1"/>
</dbReference>
<dbReference type="InterPro" id="IPR016181">
    <property type="entry name" value="Acyl_CoA_acyltransferase"/>
</dbReference>
<evidence type="ECO:0000259" key="1">
    <source>
        <dbReference type="PROSITE" id="PS51186"/>
    </source>
</evidence>
<evidence type="ECO:0000313" key="3">
    <source>
        <dbReference type="Proteomes" id="UP000533017"/>
    </source>
</evidence>
<proteinExistence type="predicted"/>